<evidence type="ECO:0000256" key="1">
    <source>
        <dbReference type="SAM" id="MobiDB-lite"/>
    </source>
</evidence>
<accession>A0A232EK43</accession>
<evidence type="ECO:0000313" key="3">
    <source>
        <dbReference type="Proteomes" id="UP000215335"/>
    </source>
</evidence>
<evidence type="ECO:0000313" key="2">
    <source>
        <dbReference type="EMBL" id="OXU18727.1"/>
    </source>
</evidence>
<organism evidence="2 3">
    <name type="scientific">Trichomalopsis sarcophagae</name>
    <dbReference type="NCBI Taxonomy" id="543379"/>
    <lineage>
        <taxon>Eukaryota</taxon>
        <taxon>Metazoa</taxon>
        <taxon>Ecdysozoa</taxon>
        <taxon>Arthropoda</taxon>
        <taxon>Hexapoda</taxon>
        <taxon>Insecta</taxon>
        <taxon>Pterygota</taxon>
        <taxon>Neoptera</taxon>
        <taxon>Endopterygota</taxon>
        <taxon>Hymenoptera</taxon>
        <taxon>Apocrita</taxon>
        <taxon>Proctotrupomorpha</taxon>
        <taxon>Chalcidoidea</taxon>
        <taxon>Pteromalidae</taxon>
        <taxon>Pteromalinae</taxon>
        <taxon>Trichomalopsis</taxon>
    </lineage>
</organism>
<sequence>MRELATWHLPDHCSRGDYYFTVVEDTEDTVYAAAAEFEAIISASCRSGLFGDHAIALLALQTERPSWLELNFMLMRRVIIAGGDGLLKSVSPQSNPMGELRKRLTDPPSPAHSAYYPHPRRKTQPMQIYSSRHRLPLAETPSTPRARMQRVPGKIKYTSVCVCVQCVCVCVPARVFKSWIRYLRSRVSGHEYHD</sequence>
<dbReference type="Proteomes" id="UP000215335">
    <property type="component" value="Unassembled WGS sequence"/>
</dbReference>
<dbReference type="EMBL" id="NNAY01003879">
    <property type="protein sequence ID" value="OXU18727.1"/>
    <property type="molecule type" value="Genomic_DNA"/>
</dbReference>
<name>A0A232EK43_9HYME</name>
<gene>
    <name evidence="2" type="ORF">TSAR_009742</name>
</gene>
<reference evidence="2 3" key="1">
    <citation type="journal article" date="2017" name="Curr. Biol.">
        <title>The Evolution of Venom by Co-option of Single-Copy Genes.</title>
        <authorList>
            <person name="Martinson E.O."/>
            <person name="Mrinalini"/>
            <person name="Kelkar Y.D."/>
            <person name="Chang C.H."/>
            <person name="Werren J.H."/>
        </authorList>
    </citation>
    <scope>NUCLEOTIDE SEQUENCE [LARGE SCALE GENOMIC DNA]</scope>
    <source>
        <strain evidence="2 3">Alberta</strain>
        <tissue evidence="2">Whole body</tissue>
    </source>
</reference>
<protein>
    <submittedName>
        <fullName evidence="2">Uncharacterized protein</fullName>
    </submittedName>
</protein>
<feature type="region of interest" description="Disordered" evidence="1">
    <location>
        <begin position="97"/>
        <end position="117"/>
    </location>
</feature>
<comment type="caution">
    <text evidence="2">The sequence shown here is derived from an EMBL/GenBank/DDBJ whole genome shotgun (WGS) entry which is preliminary data.</text>
</comment>
<keyword evidence="3" id="KW-1185">Reference proteome</keyword>
<proteinExistence type="predicted"/>
<dbReference type="AlphaFoldDB" id="A0A232EK43"/>